<feature type="region of interest" description="Disordered" evidence="1">
    <location>
        <begin position="1"/>
        <end position="78"/>
    </location>
</feature>
<feature type="compositionally biased region" description="Basic and acidic residues" evidence="1">
    <location>
        <begin position="13"/>
        <end position="23"/>
    </location>
</feature>
<accession>A0A5A7V8W3</accession>
<dbReference type="AlphaFoldDB" id="A0A5A7V8W3"/>
<organism evidence="2 3">
    <name type="scientific">Cucumis melo var. makuwa</name>
    <name type="common">Oriental melon</name>
    <dbReference type="NCBI Taxonomy" id="1194695"/>
    <lineage>
        <taxon>Eukaryota</taxon>
        <taxon>Viridiplantae</taxon>
        <taxon>Streptophyta</taxon>
        <taxon>Embryophyta</taxon>
        <taxon>Tracheophyta</taxon>
        <taxon>Spermatophyta</taxon>
        <taxon>Magnoliopsida</taxon>
        <taxon>eudicotyledons</taxon>
        <taxon>Gunneridae</taxon>
        <taxon>Pentapetalae</taxon>
        <taxon>rosids</taxon>
        <taxon>fabids</taxon>
        <taxon>Cucurbitales</taxon>
        <taxon>Cucurbitaceae</taxon>
        <taxon>Benincaseae</taxon>
        <taxon>Cucumis</taxon>
    </lineage>
</organism>
<proteinExistence type="predicted"/>
<protein>
    <submittedName>
        <fullName evidence="2">Uncharacterized protein</fullName>
    </submittedName>
</protein>
<feature type="compositionally biased region" description="Polar residues" evidence="1">
    <location>
        <begin position="26"/>
        <end position="36"/>
    </location>
</feature>
<gene>
    <name evidence="2" type="ORF">E6C27_scaffold154G00920</name>
</gene>
<sequence>MDLESNEPTVVSEKVEDKDDEGNGNKAANPNQTSRVSYEGPSKLNTLEKTTDQQGKGGEGSPYKGIRPKQRPSKKEDLNRFLGEIKKCSRISSIMEVLVSVVPGVDAAH</sequence>
<dbReference type="Proteomes" id="UP000321393">
    <property type="component" value="Unassembled WGS sequence"/>
</dbReference>
<comment type="caution">
    <text evidence="2">The sequence shown here is derived from an EMBL/GenBank/DDBJ whole genome shotgun (WGS) entry which is preliminary data.</text>
</comment>
<evidence type="ECO:0000313" key="2">
    <source>
        <dbReference type="EMBL" id="KAA0062335.1"/>
    </source>
</evidence>
<evidence type="ECO:0000313" key="3">
    <source>
        <dbReference type="Proteomes" id="UP000321393"/>
    </source>
</evidence>
<name>A0A5A7V8W3_CUCMM</name>
<dbReference type="EMBL" id="SSTE01004583">
    <property type="protein sequence ID" value="KAA0062335.1"/>
    <property type="molecule type" value="Genomic_DNA"/>
</dbReference>
<feature type="compositionally biased region" description="Polar residues" evidence="1">
    <location>
        <begin position="43"/>
        <end position="54"/>
    </location>
</feature>
<reference evidence="2 3" key="1">
    <citation type="submission" date="2019-08" db="EMBL/GenBank/DDBJ databases">
        <title>Draft genome sequences of two oriental melons (Cucumis melo L. var makuwa).</title>
        <authorList>
            <person name="Kwon S.-Y."/>
        </authorList>
    </citation>
    <scope>NUCLEOTIDE SEQUENCE [LARGE SCALE GENOMIC DNA]</scope>
    <source>
        <strain evidence="3">cv. SW 3</strain>
        <tissue evidence="2">Leaf</tissue>
    </source>
</reference>
<evidence type="ECO:0000256" key="1">
    <source>
        <dbReference type="SAM" id="MobiDB-lite"/>
    </source>
</evidence>